<dbReference type="SUPFAM" id="SSF46689">
    <property type="entry name" value="Homeodomain-like"/>
    <property type="match status" value="1"/>
</dbReference>
<feature type="domain" description="HTH araC/xylS-type" evidence="4">
    <location>
        <begin position="215"/>
        <end position="315"/>
    </location>
</feature>
<evidence type="ECO:0000256" key="2">
    <source>
        <dbReference type="ARBA" id="ARBA00023125"/>
    </source>
</evidence>
<name>A6X8D5_BRUA4</name>
<dbReference type="PANTHER" id="PTHR46796:SF6">
    <property type="entry name" value="ARAC SUBFAMILY"/>
    <property type="match status" value="1"/>
</dbReference>
<dbReference type="InterPro" id="IPR050204">
    <property type="entry name" value="AraC_XylS_family_regulators"/>
</dbReference>
<dbReference type="InterPro" id="IPR009057">
    <property type="entry name" value="Homeodomain-like_sf"/>
</dbReference>
<dbReference type="KEGG" id="oan:Oant_4721"/>
<gene>
    <name evidence="5" type="ordered locus">Oant_4721</name>
</gene>
<dbReference type="AlphaFoldDB" id="A6X8D5"/>
<dbReference type="PROSITE" id="PS01124">
    <property type="entry name" value="HTH_ARAC_FAMILY_2"/>
    <property type="match status" value="1"/>
</dbReference>
<dbReference type="Pfam" id="PF12833">
    <property type="entry name" value="HTH_18"/>
    <property type="match status" value="1"/>
</dbReference>
<geneLocation type="plasmid" evidence="5 6">
    <name>pOANT03</name>
</geneLocation>
<dbReference type="PATRIC" id="fig|439375.7.peg.4981"/>
<dbReference type="InterPro" id="IPR035418">
    <property type="entry name" value="AraC-bd_2"/>
</dbReference>
<evidence type="ECO:0000313" key="6">
    <source>
        <dbReference type="Proteomes" id="UP000002301"/>
    </source>
</evidence>
<evidence type="ECO:0000256" key="1">
    <source>
        <dbReference type="ARBA" id="ARBA00023015"/>
    </source>
</evidence>
<proteinExistence type="predicted"/>
<evidence type="ECO:0000259" key="4">
    <source>
        <dbReference type="PROSITE" id="PS01124"/>
    </source>
</evidence>
<dbReference type="GO" id="GO:0043565">
    <property type="term" value="F:sequence-specific DNA binding"/>
    <property type="evidence" value="ECO:0007669"/>
    <property type="project" value="InterPro"/>
</dbReference>
<keyword evidence="6" id="KW-1185">Reference proteome</keyword>
<dbReference type="PANTHER" id="PTHR46796">
    <property type="entry name" value="HTH-TYPE TRANSCRIPTIONAL ACTIVATOR RHAS-RELATED"/>
    <property type="match status" value="1"/>
</dbReference>
<dbReference type="InterPro" id="IPR018060">
    <property type="entry name" value="HTH_AraC"/>
</dbReference>
<dbReference type="HOGENOM" id="CLU_049704_0_1_5"/>
<keyword evidence="3" id="KW-0804">Transcription</keyword>
<evidence type="ECO:0000313" key="5">
    <source>
        <dbReference type="EMBL" id="ABS17489.1"/>
    </source>
</evidence>
<dbReference type="GO" id="GO:0003700">
    <property type="term" value="F:DNA-binding transcription factor activity"/>
    <property type="evidence" value="ECO:0007669"/>
    <property type="project" value="InterPro"/>
</dbReference>
<organism evidence="5 6">
    <name type="scientific">Brucella anthropi (strain ATCC 49188 / DSM 6882 / CCUG 24695 / JCM 21032 / LMG 3331 / NBRC 15819 / NCTC 12168 / Alc 37)</name>
    <name type="common">Ochrobactrum anthropi</name>
    <dbReference type="NCBI Taxonomy" id="439375"/>
    <lineage>
        <taxon>Bacteria</taxon>
        <taxon>Pseudomonadati</taxon>
        <taxon>Pseudomonadota</taxon>
        <taxon>Alphaproteobacteria</taxon>
        <taxon>Hyphomicrobiales</taxon>
        <taxon>Brucellaceae</taxon>
        <taxon>Brucella/Ochrobactrum group</taxon>
        <taxon>Brucella</taxon>
    </lineage>
</organism>
<dbReference type="RefSeq" id="WP_011983095.1">
    <property type="nucleotide sequence ID" value="NC_009671.1"/>
</dbReference>
<sequence length="340" mass="38078">MGSGGSFVPRSVLNTNQLPLHQRIPLWRDSATSVWDVSELTYDSFYANVDAFHAGDLMFGTVRSSGQTTERVKSRIAVDSLDYYMLQFYVFGKRSAQARGREEIAQQGDLLIVDMTQPLKTVSTEYQSFDLVLPRRLFDPLLAQPDGYGGSRLAAQEPLTALLRSHVLALYAAGPKMTPAQAMAMQGPTLALAAAVLNGVVTEEQAVPVRTAAWLAVRRYIEDNLADLTLSSASVAQHFAFSRATLYRIMEPVHGFSSYVRQRRLYRCRDDLVHPACRHLSVSEIAISWGFANAQTFSTLFSRHFGMPPRDYREMAFGSTRHHTESTSEVDWSRWLAAMR</sequence>
<dbReference type="Proteomes" id="UP000002301">
    <property type="component" value="Plasmid pOANT03"/>
</dbReference>
<keyword evidence="2" id="KW-0238">DNA-binding</keyword>
<accession>A6X8D5</accession>
<protein>
    <submittedName>
        <fullName evidence="5">Helix-turn-helix-domain containing protein AraC type</fullName>
    </submittedName>
</protein>
<reference evidence="5 6" key="1">
    <citation type="journal article" date="2011" name="J. Bacteriol.">
        <title>Genome of Ochrobactrum anthropi ATCC 49188 T, a versatile opportunistic pathogen and symbiont of several eukaryotic hosts.</title>
        <authorList>
            <person name="Chain P.S."/>
            <person name="Lang D.M."/>
            <person name="Comerci D.J."/>
            <person name="Malfatti S.A."/>
            <person name="Vergez L.M."/>
            <person name="Shin M."/>
            <person name="Ugalde R.A."/>
            <person name="Garcia E."/>
            <person name="Tolmasky M.E."/>
        </authorList>
    </citation>
    <scope>NUCLEOTIDE SEQUENCE [LARGE SCALE GENOMIC DNA]</scope>
    <source>
        <strain evidence="6">ATCC 49188 / DSM 6882 / CCUG 24695 / JCM 21032 / LMG 3331 / NBRC 15819 / NCTC 12168 / Alc 37</strain>
    </source>
</reference>
<dbReference type="PRINTS" id="PR00032">
    <property type="entry name" value="HTHARAC"/>
</dbReference>
<dbReference type="Pfam" id="PF14525">
    <property type="entry name" value="AraC_binding_2"/>
    <property type="match status" value="1"/>
</dbReference>
<dbReference type="Gene3D" id="1.10.10.60">
    <property type="entry name" value="Homeodomain-like"/>
    <property type="match status" value="1"/>
</dbReference>
<keyword evidence="1" id="KW-0805">Transcription regulation</keyword>
<dbReference type="EMBL" id="CP000762">
    <property type="protein sequence ID" value="ABS17489.1"/>
    <property type="molecule type" value="Genomic_DNA"/>
</dbReference>
<evidence type="ECO:0000256" key="3">
    <source>
        <dbReference type="ARBA" id="ARBA00023163"/>
    </source>
</evidence>
<keyword evidence="5" id="KW-0614">Plasmid</keyword>
<dbReference type="SMART" id="SM00342">
    <property type="entry name" value="HTH_ARAC"/>
    <property type="match status" value="1"/>
</dbReference>
<dbReference type="InterPro" id="IPR020449">
    <property type="entry name" value="Tscrpt_reg_AraC-type_HTH"/>
</dbReference>